<gene>
    <name evidence="11" type="primary">Y1201</name>
    <name evidence="11" type="ordered locus">PBPRB0765</name>
</gene>
<dbReference type="Pfam" id="PF01979">
    <property type="entry name" value="Amidohydro_1"/>
    <property type="match status" value="1"/>
</dbReference>
<comment type="function">
    <text evidence="5">Involved in the first committed step in the biosynthesis of amino-sugar-nucleotides. Catalyzes the hydrolysis of the N-acetyl group of N-acetylglucosamine-6-phosphate (GlcNAc-6-P) to yield glucosamine 6-phosphate and acetate.</text>
</comment>
<reference evidence="12" key="1">
    <citation type="journal article" date="2005" name="Science">
        <title>Life at depth: Photobacterium profundum genome sequence and expression analysis.</title>
        <authorList>
            <person name="Vezzi A."/>
            <person name="Campanaro S."/>
            <person name="D'Angelo M."/>
            <person name="Simonato F."/>
            <person name="Vitulo N."/>
            <person name="Lauro F.M."/>
            <person name="Cestaro A."/>
            <person name="Malacrida G."/>
            <person name="Simionati B."/>
            <person name="Cannata N."/>
            <person name="Romualdi C."/>
            <person name="Bartlett D.H."/>
            <person name="Valle G."/>
        </authorList>
    </citation>
    <scope>NUCLEOTIDE SEQUENCE [LARGE SCALE GENOMIC DNA]</scope>
    <source>
        <strain evidence="12">ATCC BAA-1253 / SS9</strain>
    </source>
</reference>
<keyword evidence="3 6" id="KW-0378">Hydrolase</keyword>
<dbReference type="SUPFAM" id="SSF51556">
    <property type="entry name" value="Metallo-dependent hydrolases"/>
    <property type="match status" value="1"/>
</dbReference>
<dbReference type="PANTHER" id="PTHR11113:SF14">
    <property type="entry name" value="N-ACETYLGLUCOSAMINE-6-PHOSPHATE DEACETYLASE"/>
    <property type="match status" value="1"/>
</dbReference>
<dbReference type="STRING" id="298386.PBPRB0765"/>
<accession>Q6LJ93</accession>
<feature type="domain" description="Amidohydrolase-related" evidence="10">
    <location>
        <begin position="71"/>
        <end position="391"/>
    </location>
</feature>
<dbReference type="GO" id="GO:0046872">
    <property type="term" value="F:metal ion binding"/>
    <property type="evidence" value="ECO:0007669"/>
    <property type="project" value="UniProtKB-KW"/>
</dbReference>
<evidence type="ECO:0000256" key="3">
    <source>
        <dbReference type="ARBA" id="ARBA00022801"/>
    </source>
</evidence>
<feature type="binding site" evidence="8">
    <location>
        <begin position="320"/>
        <end position="322"/>
    </location>
    <ligand>
        <name>substrate</name>
    </ligand>
</feature>
<sequence length="398" mass="43370">MIAFIYNSQRQLLADNNERLMFALTHVNVFDGHTTLLDQAIIIVQDTITSIVSMKDAKLPAKTFNANGLLATAGFIDIQLNGCGGVLFNTDIRKETLDVMNATNLKSGTTQYLPTLITSQAESMKQAIDMVADINEPSKEGVLGLHLEGPFINKAKKGAHQEHLIRELDEITAYYLADNADKISVITLAPENTSQHVIDILTQAGITVSLGHTNSTYEELAEKYGITMATHLYNAMTPLGSREPGAVGYIFDKKPHAGIIVDGIHSSYASVRIAHQLMGEKLFMVTDAVNPAGTDLTEYDMAGTTAYVTDGKCHYADGTIAGAAITMIEGVRNLIDQVGLTRDEALRMASLYPAKALKLDHEYGQLKAGYKANITLLTDDNQVQHVIQMGKQHDFTAR</sequence>
<evidence type="ECO:0000256" key="5">
    <source>
        <dbReference type="ARBA" id="ARBA00055797"/>
    </source>
</evidence>
<dbReference type="Proteomes" id="UP000000593">
    <property type="component" value="Chromosome 2"/>
</dbReference>
<dbReference type="InterPro" id="IPR006680">
    <property type="entry name" value="Amidohydro-rel"/>
</dbReference>
<feature type="binding site" evidence="8">
    <location>
        <begin position="234"/>
        <end position="235"/>
    </location>
    <ligand>
        <name>substrate</name>
    </ligand>
</feature>
<feature type="binding site" evidence="8">
    <location>
        <position position="265"/>
    </location>
    <ligand>
        <name>substrate</name>
    </ligand>
</feature>
<keyword evidence="2 9" id="KW-0479">Metal-binding</keyword>
<dbReference type="PIRSF" id="PIRSF038994">
    <property type="entry name" value="NagA"/>
    <property type="match status" value="1"/>
</dbReference>
<feature type="binding site" evidence="9">
    <location>
        <position position="212"/>
    </location>
    <ligand>
        <name>Zn(2+)</name>
        <dbReference type="ChEBI" id="CHEBI:29105"/>
    </ligand>
</feature>
<dbReference type="NCBIfam" id="TIGR00221">
    <property type="entry name" value="nagA"/>
    <property type="match status" value="1"/>
</dbReference>
<comment type="similarity">
    <text evidence="1 6">Belongs to the metallo-dependent hydrolases superfamily. NagA family.</text>
</comment>
<dbReference type="Pfam" id="PF22643">
    <property type="entry name" value="NagA_N"/>
    <property type="match status" value="1"/>
</dbReference>
<dbReference type="InterPro" id="IPR032466">
    <property type="entry name" value="Metal_Hydrolase"/>
</dbReference>
<evidence type="ECO:0000259" key="10">
    <source>
        <dbReference type="Pfam" id="PF01979"/>
    </source>
</evidence>
<feature type="binding site" evidence="9">
    <location>
        <position position="231"/>
    </location>
    <ligand>
        <name>Zn(2+)</name>
        <dbReference type="ChEBI" id="CHEBI:29105"/>
    </ligand>
</feature>
<dbReference type="PANTHER" id="PTHR11113">
    <property type="entry name" value="N-ACETYLGLUCOSAMINE-6-PHOSPHATE DEACETYLASE"/>
    <property type="match status" value="1"/>
</dbReference>
<keyword evidence="4 6" id="KW-0119">Carbohydrate metabolism</keyword>
<feature type="binding site" evidence="9">
    <location>
        <position position="148"/>
    </location>
    <ligand>
        <name>Zn(2+)</name>
        <dbReference type="ChEBI" id="CHEBI:29105"/>
    </ligand>
</feature>
<feature type="binding site" evidence="8">
    <location>
        <position position="159"/>
    </location>
    <ligand>
        <name>substrate</name>
    </ligand>
</feature>
<protein>
    <submittedName>
        <fullName evidence="11">Hypothetical N-acetylglucosamine-6-phosphate deacetylase</fullName>
    </submittedName>
</protein>
<feature type="active site" description="Proton donor/acceptor" evidence="7">
    <location>
        <position position="287"/>
    </location>
</feature>
<dbReference type="InterPro" id="IPR003764">
    <property type="entry name" value="GlcNAc_6-P_deAcase"/>
</dbReference>
<organism evidence="11 12">
    <name type="scientific">Photobacterium profundum (strain SS9)</name>
    <dbReference type="NCBI Taxonomy" id="298386"/>
    <lineage>
        <taxon>Bacteria</taxon>
        <taxon>Pseudomonadati</taxon>
        <taxon>Pseudomonadota</taxon>
        <taxon>Gammaproteobacteria</taxon>
        <taxon>Vibrionales</taxon>
        <taxon>Vibrionaceae</taxon>
        <taxon>Photobacterium</taxon>
    </lineage>
</organism>
<evidence type="ECO:0000256" key="9">
    <source>
        <dbReference type="PIRSR" id="PIRSR038994-3"/>
    </source>
</evidence>
<evidence type="ECO:0000256" key="4">
    <source>
        <dbReference type="ARBA" id="ARBA00023277"/>
    </source>
</evidence>
<dbReference type="GO" id="GO:0006046">
    <property type="term" value="P:N-acetylglucosamine catabolic process"/>
    <property type="evidence" value="ECO:0007669"/>
    <property type="project" value="TreeGrafter"/>
</dbReference>
<dbReference type="InterPro" id="IPR011059">
    <property type="entry name" value="Metal-dep_hydrolase_composite"/>
</dbReference>
<dbReference type="AlphaFoldDB" id="Q6LJ93"/>
<dbReference type="KEGG" id="ppr:PBPRB0765"/>
<evidence type="ECO:0000256" key="6">
    <source>
        <dbReference type="PIRNR" id="PIRNR038994"/>
    </source>
</evidence>
<dbReference type="GO" id="GO:0008448">
    <property type="term" value="F:N-acetylglucosamine-6-phosphate deacetylase activity"/>
    <property type="evidence" value="ECO:0007669"/>
    <property type="project" value="InterPro"/>
</dbReference>
<dbReference type="HOGENOM" id="CLU_032482_2_2_6"/>
<dbReference type="EMBL" id="CR378677">
    <property type="protein sequence ID" value="CAG22637.1"/>
    <property type="molecule type" value="Genomic_DNA"/>
</dbReference>
<evidence type="ECO:0000256" key="2">
    <source>
        <dbReference type="ARBA" id="ARBA00022723"/>
    </source>
</evidence>
<name>Q6LJ93_PHOPR</name>
<dbReference type="FunFam" id="3.20.20.140:FF:000004">
    <property type="entry name" value="N-acetylglucosamine-6-phosphate deacetylase"/>
    <property type="match status" value="1"/>
</dbReference>
<proteinExistence type="inferred from homology"/>
<evidence type="ECO:0000256" key="8">
    <source>
        <dbReference type="PIRSR" id="PIRSR038994-2"/>
    </source>
</evidence>
<evidence type="ECO:0000256" key="7">
    <source>
        <dbReference type="PIRSR" id="PIRSR038994-1"/>
    </source>
</evidence>
<dbReference type="Gene3D" id="3.20.20.140">
    <property type="entry name" value="Metal-dependent hydrolases"/>
    <property type="match status" value="1"/>
</dbReference>
<dbReference type="Gene3D" id="2.30.40.10">
    <property type="entry name" value="Urease, subunit C, domain 1"/>
    <property type="match status" value="1"/>
</dbReference>
<evidence type="ECO:0000313" key="12">
    <source>
        <dbReference type="Proteomes" id="UP000000593"/>
    </source>
</evidence>
<keyword evidence="12" id="KW-1185">Reference proteome</keyword>
<feature type="binding site" evidence="8">
    <location>
        <position position="242"/>
    </location>
    <ligand>
        <name>substrate</name>
    </ligand>
</feature>
<evidence type="ECO:0000256" key="1">
    <source>
        <dbReference type="ARBA" id="ARBA00010716"/>
    </source>
</evidence>
<dbReference type="eggNOG" id="COG1820">
    <property type="taxonomic scope" value="Bacteria"/>
</dbReference>
<comment type="cofactor">
    <cofactor evidence="9">
        <name>a divalent metal cation</name>
        <dbReference type="ChEBI" id="CHEBI:60240"/>
    </cofactor>
    <text evidence="9">Binds 1 divalent metal cation per subunit.</text>
</comment>
<evidence type="ECO:0000313" key="11">
    <source>
        <dbReference type="EMBL" id="CAG22637.1"/>
    </source>
</evidence>
<dbReference type="SUPFAM" id="SSF51338">
    <property type="entry name" value="Composite domain of metallo-dependent hydrolases"/>
    <property type="match status" value="1"/>
</dbReference>